<feature type="transmembrane region" description="Helical" evidence="5">
    <location>
        <begin position="254"/>
        <end position="272"/>
    </location>
</feature>
<keyword evidence="4 5" id="KW-0472">Membrane</keyword>
<gene>
    <name evidence="7" type="ORF">ACFQZS_04775</name>
</gene>
<dbReference type="RefSeq" id="WP_377097811.1">
    <property type="nucleotide sequence ID" value="NZ_JBHTHU010000002.1"/>
</dbReference>
<reference evidence="8" key="1">
    <citation type="journal article" date="2019" name="Int. J. Syst. Evol. Microbiol.">
        <title>The Global Catalogue of Microorganisms (GCM) 10K type strain sequencing project: providing services to taxonomists for standard genome sequencing and annotation.</title>
        <authorList>
            <consortium name="The Broad Institute Genomics Platform"/>
            <consortium name="The Broad Institute Genome Sequencing Center for Infectious Disease"/>
            <person name="Wu L."/>
            <person name="Ma J."/>
        </authorList>
    </citation>
    <scope>NUCLEOTIDE SEQUENCE [LARGE SCALE GENOMIC DNA]</scope>
    <source>
        <strain evidence="8">CCUG 63418</strain>
    </source>
</reference>
<evidence type="ECO:0000256" key="3">
    <source>
        <dbReference type="ARBA" id="ARBA00022989"/>
    </source>
</evidence>
<feature type="transmembrane region" description="Helical" evidence="5">
    <location>
        <begin position="446"/>
        <end position="463"/>
    </location>
</feature>
<feature type="transmembrane region" description="Helical" evidence="5">
    <location>
        <begin position="284"/>
        <end position="315"/>
    </location>
</feature>
<protein>
    <submittedName>
        <fullName evidence="7">O-antigen ligase family protein</fullName>
    </submittedName>
</protein>
<evidence type="ECO:0000256" key="2">
    <source>
        <dbReference type="ARBA" id="ARBA00022692"/>
    </source>
</evidence>
<proteinExistence type="predicted"/>
<dbReference type="InterPro" id="IPR007016">
    <property type="entry name" value="O-antigen_ligase-rel_domated"/>
</dbReference>
<dbReference type="Pfam" id="PF04932">
    <property type="entry name" value="Wzy_C"/>
    <property type="match status" value="1"/>
</dbReference>
<keyword evidence="8" id="KW-1185">Reference proteome</keyword>
<accession>A0ABW2YSP4</accession>
<feature type="transmembrane region" description="Helical" evidence="5">
    <location>
        <begin position="135"/>
        <end position="153"/>
    </location>
</feature>
<evidence type="ECO:0000256" key="4">
    <source>
        <dbReference type="ARBA" id="ARBA00023136"/>
    </source>
</evidence>
<dbReference type="PANTHER" id="PTHR37422">
    <property type="entry name" value="TEICHURONIC ACID BIOSYNTHESIS PROTEIN TUAE"/>
    <property type="match status" value="1"/>
</dbReference>
<name>A0ABW2YSP4_9SPHI</name>
<feature type="transmembrane region" description="Helical" evidence="5">
    <location>
        <begin position="411"/>
        <end position="434"/>
    </location>
</feature>
<feature type="transmembrane region" description="Helical" evidence="5">
    <location>
        <begin position="59"/>
        <end position="79"/>
    </location>
</feature>
<dbReference type="EMBL" id="JBHTHU010000002">
    <property type="protein sequence ID" value="MFD0749444.1"/>
    <property type="molecule type" value="Genomic_DNA"/>
</dbReference>
<feature type="domain" description="O-antigen ligase-related" evidence="6">
    <location>
        <begin position="285"/>
        <end position="424"/>
    </location>
</feature>
<sequence length="510" mass="56818">MRIEPTTPQTILQLKKRQPNWVQRFKNFALVEKLNNPVGIGLLVLLAVIVAVGTAKFGFVFGGLVVVAVVGLPALCAVVGYPQFGMVVLLVLAYGLFLLGRLGIPGPMGVVADLLQAALMLGTLVSLRRHNDWELLKGPVSTMILVWIGYNLLQIANPSAVSRLAWVYTVRTVAIVLLSYFVFLYNIRSIKFVRLIFKMWLGMSFLAALYAFKQEFIGFSAAEETWLHSDPEITGLLFIGGHWRKFSIFSDPVAFAYNINMAAIFCIALIAGKLPMWKKIVLGIFAATFLVSMLFSGTRAANVLVPVAVFLFAIINYNRKVLIFSCIGAVGLLILINVPSGNPNIQRFQTAFRPNEDPSYKLRKFNQERIKPYIYKHPIGFGLGATGGWGKRFGDGSVVSNFQPDSGYIRVAVELGPIGLIIFCTLMFTILRTGINNYYRIKDPELKMYTMAVLLIVFAYNIANFPQEALVQFPSNVYFSLDVALLTVLYRLDKQKQAQLAELNKRLTLT</sequence>
<dbReference type="PANTHER" id="PTHR37422:SF13">
    <property type="entry name" value="LIPOPOLYSACCHARIDE BIOSYNTHESIS PROTEIN PA4999-RELATED"/>
    <property type="match status" value="1"/>
</dbReference>
<evidence type="ECO:0000313" key="7">
    <source>
        <dbReference type="EMBL" id="MFD0749444.1"/>
    </source>
</evidence>
<comment type="caution">
    <text evidence="7">The sequence shown here is derived from an EMBL/GenBank/DDBJ whole genome shotgun (WGS) entry which is preliminary data.</text>
</comment>
<keyword evidence="7" id="KW-0436">Ligase</keyword>
<feature type="transmembrane region" description="Helical" evidence="5">
    <location>
        <begin position="86"/>
        <end position="104"/>
    </location>
</feature>
<evidence type="ECO:0000259" key="6">
    <source>
        <dbReference type="Pfam" id="PF04932"/>
    </source>
</evidence>
<feature type="transmembrane region" description="Helical" evidence="5">
    <location>
        <begin position="192"/>
        <end position="212"/>
    </location>
</feature>
<dbReference type="Proteomes" id="UP001596958">
    <property type="component" value="Unassembled WGS sequence"/>
</dbReference>
<comment type="subcellular location">
    <subcellularLocation>
        <location evidence="1">Membrane</location>
        <topology evidence="1">Multi-pass membrane protein</topology>
    </subcellularLocation>
</comment>
<dbReference type="GO" id="GO:0016874">
    <property type="term" value="F:ligase activity"/>
    <property type="evidence" value="ECO:0007669"/>
    <property type="project" value="UniProtKB-KW"/>
</dbReference>
<organism evidence="7 8">
    <name type="scientific">Mucilaginibacter calamicampi</name>
    <dbReference type="NCBI Taxonomy" id="1302352"/>
    <lineage>
        <taxon>Bacteria</taxon>
        <taxon>Pseudomonadati</taxon>
        <taxon>Bacteroidota</taxon>
        <taxon>Sphingobacteriia</taxon>
        <taxon>Sphingobacteriales</taxon>
        <taxon>Sphingobacteriaceae</taxon>
        <taxon>Mucilaginibacter</taxon>
    </lineage>
</organism>
<dbReference type="InterPro" id="IPR051533">
    <property type="entry name" value="WaaL-like"/>
</dbReference>
<evidence type="ECO:0000256" key="5">
    <source>
        <dbReference type="SAM" id="Phobius"/>
    </source>
</evidence>
<evidence type="ECO:0000313" key="8">
    <source>
        <dbReference type="Proteomes" id="UP001596958"/>
    </source>
</evidence>
<feature type="transmembrane region" description="Helical" evidence="5">
    <location>
        <begin position="165"/>
        <end position="185"/>
    </location>
</feature>
<keyword evidence="2 5" id="KW-0812">Transmembrane</keyword>
<evidence type="ECO:0000256" key="1">
    <source>
        <dbReference type="ARBA" id="ARBA00004141"/>
    </source>
</evidence>
<feature type="transmembrane region" description="Helical" evidence="5">
    <location>
        <begin position="321"/>
        <end position="338"/>
    </location>
</feature>
<feature type="transmembrane region" description="Helical" evidence="5">
    <location>
        <begin position="110"/>
        <end position="128"/>
    </location>
</feature>
<keyword evidence="3 5" id="KW-1133">Transmembrane helix</keyword>
<feature type="transmembrane region" description="Helical" evidence="5">
    <location>
        <begin position="34"/>
        <end position="53"/>
    </location>
</feature>